<keyword evidence="2" id="KW-1185">Reference proteome</keyword>
<evidence type="ECO:0000313" key="2">
    <source>
        <dbReference type="Proteomes" id="UP000004994"/>
    </source>
</evidence>
<dbReference type="Proteomes" id="UP000004994">
    <property type="component" value="Chromosome 6"/>
</dbReference>
<reference evidence="1" key="2">
    <citation type="submission" date="2015-06" db="UniProtKB">
        <authorList>
            <consortium name="EnsemblPlants"/>
        </authorList>
    </citation>
    <scope>IDENTIFICATION</scope>
    <source>
        <strain evidence="1">cv. Heinz 1706</strain>
    </source>
</reference>
<evidence type="ECO:0000313" key="1">
    <source>
        <dbReference type="EnsemblPlants" id="Solyc06g024320.1.1"/>
    </source>
</evidence>
<dbReference type="HOGENOM" id="CLU_2363705_0_0_1"/>
<dbReference type="EnsemblPlants" id="Solyc06g024320.1.1">
    <property type="protein sequence ID" value="Solyc06g024320.1.1"/>
    <property type="gene ID" value="Solyc06g024320.1"/>
</dbReference>
<name>K4C4F8_SOLLC</name>
<organism evidence="1">
    <name type="scientific">Solanum lycopersicum</name>
    <name type="common">Tomato</name>
    <name type="synonym">Lycopersicon esculentum</name>
    <dbReference type="NCBI Taxonomy" id="4081"/>
    <lineage>
        <taxon>Eukaryota</taxon>
        <taxon>Viridiplantae</taxon>
        <taxon>Streptophyta</taxon>
        <taxon>Embryophyta</taxon>
        <taxon>Tracheophyta</taxon>
        <taxon>Spermatophyta</taxon>
        <taxon>Magnoliopsida</taxon>
        <taxon>eudicotyledons</taxon>
        <taxon>Gunneridae</taxon>
        <taxon>Pentapetalae</taxon>
        <taxon>asterids</taxon>
        <taxon>lamiids</taxon>
        <taxon>Solanales</taxon>
        <taxon>Solanaceae</taxon>
        <taxon>Solanoideae</taxon>
        <taxon>Solaneae</taxon>
        <taxon>Solanum</taxon>
        <taxon>Solanum subgen. Lycopersicon</taxon>
    </lineage>
</organism>
<dbReference type="PaxDb" id="4081-Solyc06g024320.1.1"/>
<reference evidence="1" key="1">
    <citation type="journal article" date="2012" name="Nature">
        <title>The tomato genome sequence provides insights into fleshy fruit evolution.</title>
        <authorList>
            <consortium name="Tomato Genome Consortium"/>
        </authorList>
    </citation>
    <scope>NUCLEOTIDE SEQUENCE [LARGE SCALE GENOMIC DNA]</scope>
    <source>
        <strain evidence="1">cv. Heinz 1706</strain>
    </source>
</reference>
<dbReference type="Gramene" id="Solyc06g024320.1.1">
    <property type="protein sequence ID" value="Solyc06g024320.1.1"/>
    <property type="gene ID" value="Solyc06g024320.1"/>
</dbReference>
<protein>
    <submittedName>
        <fullName evidence="1">Uncharacterized protein</fullName>
    </submittedName>
</protein>
<dbReference type="AlphaFoldDB" id="K4C4F8"/>
<sequence length="96" mass="9889">MPNFLLERKEKVVIQVVCQHDVSALAAGGGGLGTRRLEVGGGGFREHRLEVGGRVKGGQGLGKDASRLRGKGGGGASRLGYGGMGALEERCVEKGE</sequence>
<dbReference type="InParanoid" id="K4C4F8"/>
<proteinExistence type="predicted"/>
<accession>K4C4F8</accession>